<accession>A0A1T0CVI1</accession>
<dbReference type="STRING" id="573983.B0681_00340"/>
<dbReference type="Proteomes" id="UP000190683">
    <property type="component" value="Unassembled WGS sequence"/>
</dbReference>
<gene>
    <name evidence="1" type="ORF">B0681_00340</name>
</gene>
<proteinExistence type="predicted"/>
<keyword evidence="2" id="KW-1185">Reference proteome</keyword>
<reference evidence="1 2" key="1">
    <citation type="submission" date="2017-02" db="EMBL/GenBank/DDBJ databases">
        <title>Draft genome sequence of Moraxella porci CCUG 54912T type strain.</title>
        <authorList>
            <person name="Salva-Serra F."/>
            <person name="Engstrom-Jakobsson H."/>
            <person name="Thorell K."/>
            <person name="Jaen-Luchoro D."/>
            <person name="Gonzales-Siles L."/>
            <person name="Karlsson R."/>
            <person name="Yazdan S."/>
            <person name="Boulund F."/>
            <person name="Johnning A."/>
            <person name="Engstrand L."/>
            <person name="Kristiansson E."/>
            <person name="Moore E."/>
        </authorList>
    </citation>
    <scope>NUCLEOTIDE SEQUENCE [LARGE SCALE GENOMIC DNA]</scope>
    <source>
        <strain evidence="1 2">CCUG 54912</strain>
    </source>
</reference>
<dbReference type="EMBL" id="MUYV01000001">
    <property type="protein sequence ID" value="OOS26380.1"/>
    <property type="molecule type" value="Genomic_DNA"/>
</dbReference>
<sequence>MKKSLFFLWNKGKSQNFLRCCCCFARLACIALGLRQTAWQYASAKYIPTGNMVLPAAFTFYYTTQM</sequence>
<protein>
    <submittedName>
        <fullName evidence="1">Uncharacterized protein</fullName>
    </submittedName>
</protein>
<evidence type="ECO:0000313" key="1">
    <source>
        <dbReference type="EMBL" id="OOS26380.1"/>
    </source>
</evidence>
<comment type="caution">
    <text evidence="1">The sequence shown here is derived from an EMBL/GenBank/DDBJ whole genome shotgun (WGS) entry which is preliminary data.</text>
</comment>
<evidence type="ECO:0000313" key="2">
    <source>
        <dbReference type="Proteomes" id="UP000190683"/>
    </source>
</evidence>
<dbReference type="AlphaFoldDB" id="A0A1T0CVI1"/>
<organism evidence="1 2">
    <name type="scientific">Moraxella porci DSM 25326</name>
    <dbReference type="NCBI Taxonomy" id="573983"/>
    <lineage>
        <taxon>Bacteria</taxon>
        <taxon>Pseudomonadati</taxon>
        <taxon>Pseudomonadota</taxon>
        <taxon>Gammaproteobacteria</taxon>
        <taxon>Moraxellales</taxon>
        <taxon>Moraxellaceae</taxon>
        <taxon>Moraxella</taxon>
    </lineage>
</organism>
<name>A0A1T0CVI1_9GAMM</name>